<proteinExistence type="predicted"/>
<accession>A0ABU9HFN5</accession>
<dbReference type="InterPro" id="IPR004629">
    <property type="entry name" value="WecG_TagA_CpsF"/>
</dbReference>
<keyword evidence="4" id="KW-1185">Reference proteome</keyword>
<gene>
    <name evidence="3" type="ORF">V6255_16345</name>
</gene>
<comment type="caution">
    <text evidence="3">The sequence shown here is derived from an EMBL/GenBank/DDBJ whole genome shotgun (WGS) entry which is preliminary data.</text>
</comment>
<evidence type="ECO:0000256" key="2">
    <source>
        <dbReference type="ARBA" id="ARBA00022679"/>
    </source>
</evidence>
<organism evidence="3 4">
    <name type="scientific">Psychromonas arctica</name>
    <dbReference type="NCBI Taxonomy" id="168275"/>
    <lineage>
        <taxon>Bacteria</taxon>
        <taxon>Pseudomonadati</taxon>
        <taxon>Pseudomonadota</taxon>
        <taxon>Gammaproteobacteria</taxon>
        <taxon>Alteromonadales</taxon>
        <taxon>Psychromonadaceae</taxon>
        <taxon>Psychromonas</taxon>
    </lineage>
</organism>
<keyword evidence="2" id="KW-0808">Transferase</keyword>
<dbReference type="CDD" id="cd06533">
    <property type="entry name" value="Glyco_transf_WecG_TagA"/>
    <property type="match status" value="1"/>
</dbReference>
<dbReference type="RefSeq" id="WP_341629109.1">
    <property type="nucleotide sequence ID" value="NZ_JBAKBA010000053.1"/>
</dbReference>
<dbReference type="NCBIfam" id="TIGR00696">
    <property type="entry name" value="wecG_tagA_cpsF"/>
    <property type="match status" value="1"/>
</dbReference>
<dbReference type="Proteomes" id="UP001366060">
    <property type="component" value="Unassembled WGS sequence"/>
</dbReference>
<sequence>MTDQNHSSNQPFKRYKVKQETIKMFGIDIHPMGMSAALDVVNECITSKQSLHVGMLNAAKVVNMKRNPALGEDVTSSNLILADGSAVVLASKILNKNLPERVAGIDLMHGILERGNKLGYRVFCLGATEEISEEIERQINKHYPGVIIAGRQNGYFSEEQQADVAANIEASHADVLFVAITSPKKEQFMAKWGEIMRVPVVHGVGGSFDVFAGKVKRAPLLWQKMGMEWLYRVLQEPGRLWKRYLITNTLFIGMLVKEIFKPIK</sequence>
<dbReference type="Pfam" id="PF03808">
    <property type="entry name" value="Glyco_tran_WecG"/>
    <property type="match status" value="1"/>
</dbReference>
<dbReference type="PANTHER" id="PTHR34136:SF1">
    <property type="entry name" value="UDP-N-ACETYL-D-MANNOSAMINURONIC ACID TRANSFERASE"/>
    <property type="match status" value="1"/>
</dbReference>
<evidence type="ECO:0000256" key="1">
    <source>
        <dbReference type="ARBA" id="ARBA00022676"/>
    </source>
</evidence>
<name>A0ABU9HFN5_9GAMM</name>
<evidence type="ECO:0000313" key="3">
    <source>
        <dbReference type="EMBL" id="MEL0660706.1"/>
    </source>
</evidence>
<evidence type="ECO:0000313" key="4">
    <source>
        <dbReference type="Proteomes" id="UP001366060"/>
    </source>
</evidence>
<dbReference type="EMBL" id="JBAKBA010000053">
    <property type="protein sequence ID" value="MEL0660706.1"/>
    <property type="molecule type" value="Genomic_DNA"/>
</dbReference>
<keyword evidence="1" id="KW-0328">Glycosyltransferase</keyword>
<reference evidence="3 4" key="1">
    <citation type="submission" date="2024-02" db="EMBL/GenBank/DDBJ databases">
        <title>Bacteria isolated from the canopy kelp, Nereocystis luetkeana.</title>
        <authorList>
            <person name="Pfister C.A."/>
            <person name="Younker I.T."/>
            <person name="Light S.H."/>
        </authorList>
    </citation>
    <scope>NUCLEOTIDE SEQUENCE [LARGE SCALE GENOMIC DNA]</scope>
    <source>
        <strain evidence="3 4">TI.2.07</strain>
    </source>
</reference>
<protein>
    <submittedName>
        <fullName evidence="3">WecB/TagA/CpsF family glycosyltransferase</fullName>
    </submittedName>
</protein>
<dbReference type="PANTHER" id="PTHR34136">
    <property type="match status" value="1"/>
</dbReference>